<accession>A0A816FKV2</accession>
<keyword evidence="1" id="KW-0472">Membrane</keyword>
<sequence length="188" mass="22147">MDTLSDELYFAEKGEYLRYESKKTNLDIQFAEEIYFVQNNQSPIIRRGALFFHTILFSFSLIEIVAMIFLLYKLWFRPIHQDIRPSHHDLVVNEFRTSQTQISSNLSSHLLQSHKQRTLHTNDDEPEDQQQVKINQNVHNWRCTKNSIRRPIALRIEESWDNPLSSSHPLTVSVDVSFNHLPSQHSSV</sequence>
<comment type="caution">
    <text evidence="2">The sequence shown here is derived from an EMBL/GenBank/DDBJ whole genome shotgun (WGS) entry which is preliminary data.</text>
</comment>
<proteinExistence type="predicted"/>
<name>A0A816FKV2_ADIRI</name>
<evidence type="ECO:0000313" key="3">
    <source>
        <dbReference type="Proteomes" id="UP000663828"/>
    </source>
</evidence>
<keyword evidence="3" id="KW-1185">Reference proteome</keyword>
<reference evidence="2" key="1">
    <citation type="submission" date="2021-02" db="EMBL/GenBank/DDBJ databases">
        <authorList>
            <person name="Nowell W R."/>
        </authorList>
    </citation>
    <scope>NUCLEOTIDE SEQUENCE</scope>
</reference>
<keyword evidence="1" id="KW-1133">Transmembrane helix</keyword>
<dbReference type="Proteomes" id="UP000663828">
    <property type="component" value="Unassembled WGS sequence"/>
</dbReference>
<evidence type="ECO:0000313" key="2">
    <source>
        <dbReference type="EMBL" id="CAF1662761.1"/>
    </source>
</evidence>
<dbReference type="EMBL" id="CAJNOR010011645">
    <property type="protein sequence ID" value="CAF1662761.1"/>
    <property type="molecule type" value="Genomic_DNA"/>
</dbReference>
<evidence type="ECO:0000256" key="1">
    <source>
        <dbReference type="SAM" id="Phobius"/>
    </source>
</evidence>
<organism evidence="2 3">
    <name type="scientific">Adineta ricciae</name>
    <name type="common">Rotifer</name>
    <dbReference type="NCBI Taxonomy" id="249248"/>
    <lineage>
        <taxon>Eukaryota</taxon>
        <taxon>Metazoa</taxon>
        <taxon>Spiralia</taxon>
        <taxon>Gnathifera</taxon>
        <taxon>Rotifera</taxon>
        <taxon>Eurotatoria</taxon>
        <taxon>Bdelloidea</taxon>
        <taxon>Adinetida</taxon>
        <taxon>Adinetidae</taxon>
        <taxon>Adineta</taxon>
    </lineage>
</organism>
<protein>
    <submittedName>
        <fullName evidence="2">Uncharacterized protein</fullName>
    </submittedName>
</protein>
<dbReference type="AlphaFoldDB" id="A0A816FKV2"/>
<feature type="transmembrane region" description="Helical" evidence="1">
    <location>
        <begin position="50"/>
        <end position="72"/>
    </location>
</feature>
<keyword evidence="1" id="KW-0812">Transmembrane</keyword>
<gene>
    <name evidence="2" type="ORF">XAT740_LOCUS57201</name>
</gene>